<evidence type="ECO:0000256" key="2">
    <source>
        <dbReference type="SAM" id="MobiDB-lite"/>
    </source>
</evidence>
<organism evidence="5 6">
    <name type="scientific">Eiseniibacteriota bacterium</name>
    <dbReference type="NCBI Taxonomy" id="2212470"/>
    <lineage>
        <taxon>Bacteria</taxon>
        <taxon>Candidatus Eiseniibacteriota</taxon>
    </lineage>
</organism>
<dbReference type="InterPro" id="IPR028994">
    <property type="entry name" value="Integrin_alpha_N"/>
</dbReference>
<evidence type="ECO:0000313" key="5">
    <source>
        <dbReference type="EMBL" id="NOT34852.1"/>
    </source>
</evidence>
<dbReference type="Gene3D" id="2.130.10.130">
    <property type="entry name" value="Integrin alpha, N-terminal"/>
    <property type="match status" value="3"/>
</dbReference>
<comment type="caution">
    <text evidence="5">The sequence shown here is derived from an EMBL/GenBank/DDBJ whole genome shotgun (WGS) entry which is preliminary data.</text>
</comment>
<dbReference type="EMBL" id="JABFRW010000150">
    <property type="protein sequence ID" value="NOT34852.1"/>
    <property type="molecule type" value="Genomic_DNA"/>
</dbReference>
<dbReference type="PANTHER" id="PTHR16026:SF0">
    <property type="entry name" value="CARTILAGE ACIDIC PROTEIN 1"/>
    <property type="match status" value="1"/>
</dbReference>
<dbReference type="InterPro" id="IPR011519">
    <property type="entry name" value="UnbV_ASPIC"/>
</dbReference>
<evidence type="ECO:0000313" key="6">
    <source>
        <dbReference type="Proteomes" id="UP000580839"/>
    </source>
</evidence>
<dbReference type="SUPFAM" id="SSF69318">
    <property type="entry name" value="Integrin alpha N-terminal domain"/>
    <property type="match status" value="1"/>
</dbReference>
<dbReference type="InterPro" id="IPR013517">
    <property type="entry name" value="FG-GAP"/>
</dbReference>
<feature type="domain" description="ASPIC/UnbV" evidence="4">
    <location>
        <begin position="430"/>
        <end position="498"/>
    </location>
</feature>
<evidence type="ECO:0000256" key="1">
    <source>
        <dbReference type="ARBA" id="ARBA00022729"/>
    </source>
</evidence>
<accession>A0A849SHJ2</accession>
<sequence>MRFRFACVLPAAVAVSAALLALAATSHAQSFIRITTGPHVTNAGASRAVCWVDFDKDGDLDIFLTNGPSTGQANALFRNDGAPNYTYTKVLGDPIVTGAFRADGASFADFDNDGDLDCFVVNWYGDNNLLYLGNGDGTFTRVLTGAAVTDGGHSETCSWGDYDRDGWADLHVTNSGDAVAEADFLYHNDQDGTLSRVLTGAIASDAFYTRSSSWIDIDRDGDDDMFVTNENGEDEILYRNQLVPGGTATFEAESPGDLATAGNSSFSAAWADYDNDGDFDCFVANSSAENNSLYRNDGGTFTRMSADITSSDDGWSVCGIWGDIDNDGDLDLFVTNGFGGATKRNFLYQNRLIETGTASFVKLTTAQVTTDLGWSYGAAWGDYDQDGDLDLYVARTFNNNENESLYRNLNANGSHWLELDLEGTASNRSALGAVVRVKATIGGQPVEQLRVVEGQAAYCSQNLQLHFGLGDAAVIDTVEVIWPSGVREITTGLPADQRKHYTEGLIPTGVGEPGGGPDDARSTVAWHRSSPNPFKHETTLEFALRRSAQVRLEILDVTGRTLTTVLDGWIEAGPRRARWRLPEGAASGVYLYRLTVGGVSQTGKLTALR</sequence>
<protein>
    <recommendedName>
        <fullName evidence="4">ASPIC/UnbV domain-containing protein</fullName>
    </recommendedName>
</protein>
<reference evidence="5 6" key="1">
    <citation type="submission" date="2020-04" db="EMBL/GenBank/DDBJ databases">
        <title>Metagenomic profiling of ammonia- and methane-oxidizing microorganisms in a Dutch drinking water treatment plant.</title>
        <authorList>
            <person name="Poghosyan L."/>
            <person name="Leucker S."/>
        </authorList>
    </citation>
    <scope>NUCLEOTIDE SEQUENCE [LARGE SCALE GENOMIC DNA]</scope>
    <source>
        <strain evidence="5">S-RSF-IL-03</strain>
    </source>
</reference>
<evidence type="ECO:0000259" key="4">
    <source>
        <dbReference type="Pfam" id="PF07593"/>
    </source>
</evidence>
<dbReference type="InterPro" id="IPR027039">
    <property type="entry name" value="Crtac1"/>
</dbReference>
<feature type="signal peptide" evidence="3">
    <location>
        <begin position="1"/>
        <end position="28"/>
    </location>
</feature>
<dbReference type="Pfam" id="PF13517">
    <property type="entry name" value="FG-GAP_3"/>
    <property type="match status" value="2"/>
</dbReference>
<keyword evidence="1 3" id="KW-0732">Signal</keyword>
<dbReference type="Pfam" id="PF07593">
    <property type="entry name" value="UnbV_ASPIC"/>
    <property type="match status" value="1"/>
</dbReference>
<dbReference type="AlphaFoldDB" id="A0A849SHJ2"/>
<evidence type="ECO:0000256" key="3">
    <source>
        <dbReference type="SAM" id="SignalP"/>
    </source>
</evidence>
<dbReference type="Proteomes" id="UP000580839">
    <property type="component" value="Unassembled WGS sequence"/>
</dbReference>
<dbReference type="PANTHER" id="PTHR16026">
    <property type="entry name" value="CARTILAGE ACIDIC PROTEIN 1"/>
    <property type="match status" value="1"/>
</dbReference>
<feature type="region of interest" description="Disordered" evidence="2">
    <location>
        <begin position="507"/>
        <end position="526"/>
    </location>
</feature>
<name>A0A849SHJ2_UNCEI</name>
<gene>
    <name evidence="5" type="ORF">HOP12_11875</name>
</gene>
<feature type="chain" id="PRO_5032588241" description="ASPIC/UnbV domain-containing protein" evidence="3">
    <location>
        <begin position="29"/>
        <end position="609"/>
    </location>
</feature>
<proteinExistence type="predicted"/>